<name>A0A7C8I6I2_9PLEO</name>
<dbReference type="EMBL" id="JAADJZ010000013">
    <property type="protein sequence ID" value="KAF2870526.1"/>
    <property type="molecule type" value="Genomic_DNA"/>
</dbReference>
<feature type="transmembrane region" description="Helical" evidence="1">
    <location>
        <begin position="448"/>
        <end position="467"/>
    </location>
</feature>
<feature type="transmembrane region" description="Helical" evidence="1">
    <location>
        <begin position="638"/>
        <end position="655"/>
    </location>
</feature>
<evidence type="ECO:0000256" key="1">
    <source>
        <dbReference type="SAM" id="Phobius"/>
    </source>
</evidence>
<feature type="transmembrane region" description="Helical" evidence="1">
    <location>
        <begin position="99"/>
        <end position="120"/>
    </location>
</feature>
<comment type="caution">
    <text evidence="3">The sequence shown here is derived from an EMBL/GenBank/DDBJ whole genome shotgun (WGS) entry which is preliminary data.</text>
</comment>
<evidence type="ECO:0000313" key="3">
    <source>
        <dbReference type="EMBL" id="KAF2870526.1"/>
    </source>
</evidence>
<sequence>MYAYQSVPYEAGRNVALENHERTGKTSPWVSFKSWRTKRRTTLGASCAVAALTFILNITATVYLYRHSAHDPGATEPINPRLFVGSCSKAQQLNRGVHIVINTLSTLLLSSSNMFMQLLLAPTRAEVDTMHQKQRWVDVGIPNLRNLRYNSAIYMARPMNHVKMHIVAPEFLTGAPVSVDNAAWMYGWRREQNLTGLERKHTNHRKLVSQAIDSDSLFNWNMACDTDNCSSVQQYAMDQQYQRRLNPFDCLTAYSSIYGNRSDVIFVSRYDYLWNSSTSIPHVSVNNDSSLIISNDASELSNPIENSLLFAKELKDVMVVGFWMDYDWLCGTTNSFDCRRPTAWLKNPSIVDDWNILGWKIDECLVREVPLEEKCSVLSNEDPMAKPLSTIGDAISSFLAIPDPTTMQLGLADKTALSNQKTPWPLGQTYTWSLNRSRWYRLVTKKRLVYTFILWLGIVLGGAGSMIQNFYLITARSGSASHILDYAFGDTDQYTFGQLGLDITPARASLIKGFLSIVFFANMWQVLLSLLYMSLNALLTCFCVEAEWQSYALTRKPLRVSSPAAGQRSTYFLSLPLRYAVPLTATFTALHWMLSQSIFLTVVAVYDPRGFTTELLFLGSSPRPLIIKQRHANPLPRVAVAIGTLLGIAIAGICLRTSIGNLPRGGSCSAIISAACHSGPCGDTDLRKPVQWGEIATDDARLAGHRTPSPWPYAHSAKLPDVHASLLVGTDHDRVGHCCFSALEVRRPREGRRYW</sequence>
<accession>A0A7C8I6I2</accession>
<dbReference type="PANTHER" id="PTHR35395">
    <property type="entry name" value="DUF6536 DOMAIN-CONTAINING PROTEIN"/>
    <property type="match status" value="1"/>
</dbReference>
<organism evidence="3 4">
    <name type="scientific">Massariosphaeria phaeospora</name>
    <dbReference type="NCBI Taxonomy" id="100035"/>
    <lineage>
        <taxon>Eukaryota</taxon>
        <taxon>Fungi</taxon>
        <taxon>Dikarya</taxon>
        <taxon>Ascomycota</taxon>
        <taxon>Pezizomycotina</taxon>
        <taxon>Dothideomycetes</taxon>
        <taxon>Pleosporomycetidae</taxon>
        <taxon>Pleosporales</taxon>
        <taxon>Pleosporales incertae sedis</taxon>
        <taxon>Massariosphaeria</taxon>
    </lineage>
</organism>
<keyword evidence="1" id="KW-0812">Transmembrane</keyword>
<dbReference type="AlphaFoldDB" id="A0A7C8I6I2"/>
<feature type="domain" description="DUF6536" evidence="2">
    <location>
        <begin position="40"/>
        <end position="149"/>
    </location>
</feature>
<feature type="transmembrane region" description="Helical" evidence="1">
    <location>
        <begin position="43"/>
        <end position="65"/>
    </location>
</feature>
<reference evidence="3 4" key="1">
    <citation type="submission" date="2020-01" db="EMBL/GenBank/DDBJ databases">
        <authorList>
            <consortium name="DOE Joint Genome Institute"/>
            <person name="Haridas S."/>
            <person name="Albert R."/>
            <person name="Binder M."/>
            <person name="Bloem J."/>
            <person name="Labutti K."/>
            <person name="Salamov A."/>
            <person name="Andreopoulos B."/>
            <person name="Baker S.E."/>
            <person name="Barry K."/>
            <person name="Bills G."/>
            <person name="Bluhm B.H."/>
            <person name="Cannon C."/>
            <person name="Castanera R."/>
            <person name="Culley D.E."/>
            <person name="Daum C."/>
            <person name="Ezra D."/>
            <person name="Gonzalez J.B."/>
            <person name="Henrissat B."/>
            <person name="Kuo A."/>
            <person name="Liang C."/>
            <person name="Lipzen A."/>
            <person name="Lutzoni F."/>
            <person name="Magnuson J."/>
            <person name="Mondo S."/>
            <person name="Nolan M."/>
            <person name="Ohm R."/>
            <person name="Pangilinan J."/>
            <person name="Park H.-J.H."/>
            <person name="Ramirez L."/>
            <person name="Alfaro M."/>
            <person name="Sun H."/>
            <person name="Tritt A."/>
            <person name="Yoshinaga Y."/>
            <person name="Zwiers L.-H.L."/>
            <person name="Turgeon B.G."/>
            <person name="Goodwin S.B."/>
            <person name="Spatafora J.W."/>
            <person name="Crous P.W."/>
            <person name="Grigoriev I.V."/>
        </authorList>
    </citation>
    <scope>NUCLEOTIDE SEQUENCE [LARGE SCALE GENOMIC DNA]</scope>
    <source>
        <strain evidence="3 4">CBS 611.86</strain>
    </source>
</reference>
<dbReference type="InterPro" id="IPR046623">
    <property type="entry name" value="DUF6536"/>
</dbReference>
<dbReference type="PANTHER" id="PTHR35395:SF1">
    <property type="entry name" value="DUF6536 DOMAIN-CONTAINING PROTEIN"/>
    <property type="match status" value="1"/>
</dbReference>
<keyword evidence="4" id="KW-1185">Reference proteome</keyword>
<evidence type="ECO:0000313" key="4">
    <source>
        <dbReference type="Proteomes" id="UP000481861"/>
    </source>
</evidence>
<protein>
    <recommendedName>
        <fullName evidence="2">DUF6536 domain-containing protein</fullName>
    </recommendedName>
</protein>
<keyword evidence="1" id="KW-1133">Transmembrane helix</keyword>
<proteinExistence type="predicted"/>
<dbReference type="Proteomes" id="UP000481861">
    <property type="component" value="Unassembled WGS sequence"/>
</dbReference>
<keyword evidence="1" id="KW-0472">Membrane</keyword>
<dbReference type="Pfam" id="PF20163">
    <property type="entry name" value="DUF6536"/>
    <property type="match status" value="1"/>
</dbReference>
<evidence type="ECO:0000259" key="2">
    <source>
        <dbReference type="Pfam" id="PF20163"/>
    </source>
</evidence>
<feature type="transmembrane region" description="Helical" evidence="1">
    <location>
        <begin position="510"/>
        <end position="532"/>
    </location>
</feature>
<dbReference type="OrthoDB" id="5429634at2759"/>
<gene>
    <name evidence="3" type="ORF">BDV95DRAFT_595268</name>
</gene>